<name>A0A516KV12_9CAUD</name>
<accession>A0A516KV12</accession>
<reference evidence="1 2" key="1">
    <citation type="submission" date="2019-06" db="EMBL/GenBank/DDBJ databases">
        <authorList>
            <person name="Austin C.R."/>
            <person name="Baumgardner C.A."/>
            <person name="Baysinger H.J."/>
            <person name="David A.M."/>
            <person name="Folse N.B."/>
            <person name="Gammon C.A."/>
            <person name="Garcia V.M."/>
            <person name="Gobble C.S."/>
            <person name="Herold B.N."/>
            <person name="Huamancondor M.S."/>
            <person name="Matheson G.R."/>
            <person name="Mondragon I."/>
            <person name="Nemes S.A."/>
            <person name="Neri L.M."/>
            <person name="Renaud V.D."/>
            <person name="Rigsbee E.A."/>
            <person name="Rockette B.M."/>
            <person name="Santiago M.R."/>
            <person name="Savage M.D."/>
            <person name="Simpson J.M."/>
            <person name="Slentz J.N."/>
            <person name="Spencer B.G."/>
            <person name="White D.J."/>
            <person name="Yarboro C.B."/>
            <person name="Anderson E.L."/>
            <person name="Wallen J.R."/>
            <person name="Gainey M.D."/>
            <person name="Garlena R.A."/>
            <person name="Russell D.A."/>
            <person name="Pope W.H."/>
            <person name="Jacobs-Sera D."/>
            <person name="Hatfull G.F."/>
        </authorList>
    </citation>
    <scope>NUCLEOTIDE SEQUENCE [LARGE SCALE GENOMIC DNA]</scope>
</reference>
<organism evidence="1 2">
    <name type="scientific">Microbacterium phage FuzzBuster</name>
    <dbReference type="NCBI Taxonomy" id="2590935"/>
    <lineage>
        <taxon>Viruses</taxon>
        <taxon>Duplodnaviria</taxon>
        <taxon>Heunggongvirae</taxon>
        <taxon>Uroviricota</taxon>
        <taxon>Caudoviricetes</taxon>
        <taxon>Hodgkinviridae</taxon>
        <taxon>Fuzzbustervirus</taxon>
        <taxon>Fuzzbustervirus fuzzbuster</taxon>
    </lineage>
</organism>
<gene>
    <name evidence="1" type="primary">33</name>
    <name evidence="1" type="ORF">SEA_FUZZBUSTER_33</name>
</gene>
<keyword evidence="2" id="KW-1185">Reference proteome</keyword>
<dbReference type="Proteomes" id="UP000315280">
    <property type="component" value="Segment"/>
</dbReference>
<evidence type="ECO:0000313" key="2">
    <source>
        <dbReference type="Proteomes" id="UP000315280"/>
    </source>
</evidence>
<dbReference type="EMBL" id="MN062720">
    <property type="protein sequence ID" value="QDP45517.1"/>
    <property type="molecule type" value="Genomic_DNA"/>
</dbReference>
<sequence length="282" mass="29961">MAAIAPRQLVNGAARVPLPFGLFSVFAPRGNAEERWENGVLWETLTCEPADGIGSAECDPEETVGLPKNLDGGNGANGEASEFTVYGHWTCTPIGNSQEIATQRATDHLTTREEARVEQAIWTGDLGNVPSFRQATSLGAGAVSIRRGIAALEQVIAVEYGSQGVIHVTREVALLGLEERVFETKGGRLFTMLGTPVVAGTGYDGSGPTGSAAPATGQSWAYVTPAIFGYRSEIFYPSSVPYDLLDRAQNNLYAVAERTYLIGWDECGVSAVLLALPDQPTP</sequence>
<evidence type="ECO:0000313" key="1">
    <source>
        <dbReference type="EMBL" id="QDP45517.1"/>
    </source>
</evidence>
<proteinExistence type="predicted"/>
<protein>
    <submittedName>
        <fullName evidence="1">Uncharacterized protein</fullName>
    </submittedName>
</protein>